<name>A0AAF0V2C6_SOLVR</name>
<keyword evidence="2" id="KW-1185">Reference proteome</keyword>
<organism evidence="1 2">
    <name type="scientific">Solanum verrucosum</name>
    <dbReference type="NCBI Taxonomy" id="315347"/>
    <lineage>
        <taxon>Eukaryota</taxon>
        <taxon>Viridiplantae</taxon>
        <taxon>Streptophyta</taxon>
        <taxon>Embryophyta</taxon>
        <taxon>Tracheophyta</taxon>
        <taxon>Spermatophyta</taxon>
        <taxon>Magnoliopsida</taxon>
        <taxon>eudicotyledons</taxon>
        <taxon>Gunneridae</taxon>
        <taxon>Pentapetalae</taxon>
        <taxon>asterids</taxon>
        <taxon>lamiids</taxon>
        <taxon>Solanales</taxon>
        <taxon>Solanaceae</taxon>
        <taxon>Solanoideae</taxon>
        <taxon>Solaneae</taxon>
        <taxon>Solanum</taxon>
    </lineage>
</organism>
<accession>A0AAF0V2C6</accession>
<dbReference type="PANTHER" id="PTHR11439:SF469">
    <property type="entry name" value="REVERSE TRANSCRIPTASE TY1_COPIA-TYPE DOMAIN-CONTAINING PROTEIN"/>
    <property type="match status" value="1"/>
</dbReference>
<dbReference type="Proteomes" id="UP001234989">
    <property type="component" value="Chromosome 12"/>
</dbReference>
<dbReference type="PANTHER" id="PTHR11439">
    <property type="entry name" value="GAG-POL-RELATED RETROTRANSPOSON"/>
    <property type="match status" value="1"/>
</dbReference>
<reference evidence="1" key="1">
    <citation type="submission" date="2023-08" db="EMBL/GenBank/DDBJ databases">
        <title>A de novo genome assembly of Solanum verrucosum Schlechtendal, a Mexican diploid species geographically isolated from the other diploid A-genome species in potato relatives.</title>
        <authorList>
            <person name="Hosaka K."/>
        </authorList>
    </citation>
    <scope>NUCLEOTIDE SEQUENCE</scope>
    <source>
        <tissue evidence="1">Young leaves</tissue>
    </source>
</reference>
<evidence type="ECO:0000313" key="1">
    <source>
        <dbReference type="EMBL" id="WMV56772.1"/>
    </source>
</evidence>
<dbReference type="CDD" id="cd09272">
    <property type="entry name" value="RNase_HI_RT_Ty1"/>
    <property type="match status" value="1"/>
</dbReference>
<protein>
    <submittedName>
        <fullName evidence="1">Uncharacterized protein</fullName>
    </submittedName>
</protein>
<gene>
    <name evidence="1" type="ORF">MTR67_050157</name>
</gene>
<dbReference type="EMBL" id="CP133623">
    <property type="protein sequence ID" value="WMV56772.1"/>
    <property type="molecule type" value="Genomic_DNA"/>
</dbReference>
<evidence type="ECO:0000313" key="2">
    <source>
        <dbReference type="Proteomes" id="UP001234989"/>
    </source>
</evidence>
<dbReference type="AlphaFoldDB" id="A0AAF0V2C6"/>
<sequence length="157" mass="17691">MEALLGSLPSPSLSFIITRRNPITSFKPYQLEIQETGHHISLSSVEVEYRSLRKVVGELIWLHRLFTELTIPSIGPSLVYCDSHAALHIAKNPVFYERTKHIEVDCHFVRSKLQEGLISLHHINNCDQLADILTKALTGIKHTTMINKLAVVTSLPT</sequence>
<proteinExistence type="predicted"/>